<proteinExistence type="predicted"/>
<feature type="compositionally biased region" description="Basic and acidic residues" evidence="1">
    <location>
        <begin position="105"/>
        <end position="117"/>
    </location>
</feature>
<keyword evidence="3" id="KW-1185">Reference proteome</keyword>
<evidence type="ECO:0000313" key="3">
    <source>
        <dbReference type="Proteomes" id="UP001212841"/>
    </source>
</evidence>
<feature type="non-terminal residue" evidence="2">
    <location>
        <position position="287"/>
    </location>
</feature>
<dbReference type="SUPFAM" id="SSF63748">
    <property type="entry name" value="Tudor/PWWP/MBT"/>
    <property type="match status" value="1"/>
</dbReference>
<evidence type="ECO:0000256" key="1">
    <source>
        <dbReference type="SAM" id="MobiDB-lite"/>
    </source>
</evidence>
<dbReference type="Proteomes" id="UP001212841">
    <property type="component" value="Unassembled WGS sequence"/>
</dbReference>
<reference evidence="2" key="1">
    <citation type="submission" date="2020-05" db="EMBL/GenBank/DDBJ databases">
        <title>Phylogenomic resolution of chytrid fungi.</title>
        <authorList>
            <person name="Stajich J.E."/>
            <person name="Amses K."/>
            <person name="Simmons R."/>
            <person name="Seto K."/>
            <person name="Myers J."/>
            <person name="Bonds A."/>
            <person name="Quandt C.A."/>
            <person name="Barry K."/>
            <person name="Liu P."/>
            <person name="Grigoriev I."/>
            <person name="Longcore J.E."/>
            <person name="James T.Y."/>
        </authorList>
    </citation>
    <scope>NUCLEOTIDE SEQUENCE</scope>
    <source>
        <strain evidence="2">JEL0318</strain>
    </source>
</reference>
<evidence type="ECO:0000313" key="2">
    <source>
        <dbReference type="EMBL" id="KAJ3043177.1"/>
    </source>
</evidence>
<feature type="region of interest" description="Disordered" evidence="1">
    <location>
        <begin position="1"/>
        <end position="28"/>
    </location>
</feature>
<feature type="region of interest" description="Disordered" evidence="1">
    <location>
        <begin position="265"/>
        <end position="287"/>
    </location>
</feature>
<dbReference type="CDD" id="cd05162">
    <property type="entry name" value="PWWP"/>
    <property type="match status" value="1"/>
</dbReference>
<organism evidence="2 3">
    <name type="scientific">Rhizophlyctis rosea</name>
    <dbReference type="NCBI Taxonomy" id="64517"/>
    <lineage>
        <taxon>Eukaryota</taxon>
        <taxon>Fungi</taxon>
        <taxon>Fungi incertae sedis</taxon>
        <taxon>Chytridiomycota</taxon>
        <taxon>Chytridiomycota incertae sedis</taxon>
        <taxon>Chytridiomycetes</taxon>
        <taxon>Rhizophlyctidales</taxon>
        <taxon>Rhizophlyctidaceae</taxon>
        <taxon>Rhizophlyctis</taxon>
    </lineage>
</organism>
<feature type="compositionally biased region" description="Basic and acidic residues" evidence="1">
    <location>
        <begin position="131"/>
        <end position="141"/>
    </location>
</feature>
<dbReference type="EMBL" id="JADGJD010001372">
    <property type="protein sequence ID" value="KAJ3043177.1"/>
    <property type="molecule type" value="Genomic_DNA"/>
</dbReference>
<dbReference type="Gene3D" id="2.30.30.140">
    <property type="match status" value="1"/>
</dbReference>
<feature type="region of interest" description="Disordered" evidence="1">
    <location>
        <begin position="92"/>
        <end position="147"/>
    </location>
</feature>
<evidence type="ECO:0008006" key="4">
    <source>
        <dbReference type="Google" id="ProtNLM"/>
    </source>
</evidence>
<gene>
    <name evidence="2" type="ORF">HK097_001810</name>
</gene>
<protein>
    <recommendedName>
        <fullName evidence="4">PWWP domain-containing protein</fullName>
    </recommendedName>
</protein>
<name>A0AAD5S5I9_9FUNG</name>
<accession>A0AAD5S5I9</accession>
<comment type="caution">
    <text evidence="2">The sequence shown here is derived from an EMBL/GenBank/DDBJ whole genome shotgun (WGS) entry which is preliminary data.</text>
</comment>
<sequence length="287" mass="31915">MPSITTFGFPAHYKNSNSSTSTTRHYHTDHSTDVVRSFAHTAHRISSSIDSINLITENNNRHIRTASAGNGMQVQEDGGLRPDMEAHNGNGIIGADALKGKKRKKDDAVRDGSDADAGHVNGAGTNIKGNGVEHEEKEPKKQKGKRKLVFVDPDEPAAKWWWPGMVISKEDLPFFKRHIGEESFKDPQKGEFIVCYFEDGSYSNITESAARPLCPHLPPYTDYMSGEDRDRFLGDKAVIAATRYWETGEIPPTFTWLAGLEGKNQEKKVKHEKAPSTHETDGLGKKR</sequence>
<dbReference type="AlphaFoldDB" id="A0AAD5S5I9"/>
<feature type="compositionally biased region" description="Polar residues" evidence="1">
    <location>
        <begin position="14"/>
        <end position="23"/>
    </location>
</feature>